<feature type="region of interest" description="Disordered" evidence="1">
    <location>
        <begin position="218"/>
        <end position="259"/>
    </location>
</feature>
<feature type="transmembrane region" description="Helical" evidence="2">
    <location>
        <begin position="169"/>
        <end position="191"/>
    </location>
</feature>
<evidence type="ECO:0000313" key="3">
    <source>
        <dbReference type="EMBL" id="GJJ76799.1"/>
    </source>
</evidence>
<feature type="compositionally biased region" description="Pro residues" evidence="1">
    <location>
        <begin position="138"/>
        <end position="154"/>
    </location>
</feature>
<dbReference type="PANTHER" id="PTHR37972:SF3">
    <property type="entry name" value="PROTEIN CBG11222"/>
    <property type="match status" value="1"/>
</dbReference>
<feature type="compositionally biased region" description="Low complexity" evidence="1">
    <location>
        <begin position="56"/>
        <end position="137"/>
    </location>
</feature>
<protein>
    <recommendedName>
        <fullName evidence="5">Transmembrane protein</fullName>
    </recommendedName>
</protein>
<dbReference type="OrthoDB" id="2447157at2759"/>
<dbReference type="PANTHER" id="PTHR37972">
    <property type="entry name" value="PROTEIN CBG25533"/>
    <property type="match status" value="1"/>
</dbReference>
<dbReference type="EMBL" id="BQFW01000012">
    <property type="protein sequence ID" value="GJJ76799.1"/>
    <property type="molecule type" value="Genomic_DNA"/>
</dbReference>
<keyword evidence="2" id="KW-1133">Transmembrane helix</keyword>
<feature type="compositionally biased region" description="Low complexity" evidence="1">
    <location>
        <begin position="560"/>
        <end position="572"/>
    </location>
</feature>
<feature type="region of interest" description="Disordered" evidence="1">
    <location>
        <begin position="504"/>
        <end position="526"/>
    </location>
</feature>
<keyword evidence="2" id="KW-0472">Membrane</keyword>
<accession>A0A9P3HHF9</accession>
<feature type="region of interest" description="Disordered" evidence="1">
    <location>
        <begin position="56"/>
        <end position="163"/>
    </location>
</feature>
<proteinExistence type="predicted"/>
<evidence type="ECO:0008006" key="5">
    <source>
        <dbReference type="Google" id="ProtNLM"/>
    </source>
</evidence>
<dbReference type="AlphaFoldDB" id="A0A9P3HHF9"/>
<feature type="compositionally biased region" description="Gly residues" evidence="1">
    <location>
        <begin position="221"/>
        <end position="231"/>
    </location>
</feature>
<dbReference type="Proteomes" id="UP000827284">
    <property type="component" value="Unassembled WGS sequence"/>
</dbReference>
<reference evidence="3" key="2">
    <citation type="journal article" date="2022" name="Microbiol. Resour. Announc.">
        <title>Whole-Genome Sequence of Entomortierella parvispora E1425, a Mucoromycotan Fungus Associated with Burkholderiaceae-Related Endosymbiotic Bacteria.</title>
        <authorList>
            <person name="Herlambang A."/>
            <person name="Guo Y."/>
            <person name="Takashima Y."/>
            <person name="Narisawa K."/>
            <person name="Ohta H."/>
            <person name="Nishizawa T."/>
        </authorList>
    </citation>
    <scope>NUCLEOTIDE SEQUENCE</scope>
    <source>
        <strain evidence="3">E1425</strain>
    </source>
</reference>
<comment type="caution">
    <text evidence="3">The sequence shown here is derived from an EMBL/GenBank/DDBJ whole genome shotgun (WGS) entry which is preliminary data.</text>
</comment>
<evidence type="ECO:0000256" key="1">
    <source>
        <dbReference type="SAM" id="MobiDB-lite"/>
    </source>
</evidence>
<keyword evidence="4" id="KW-1185">Reference proteome</keyword>
<gene>
    <name evidence="3" type="ORF">EMPS_09158</name>
</gene>
<keyword evidence="2" id="KW-0812">Transmembrane</keyword>
<reference evidence="3" key="1">
    <citation type="submission" date="2021-11" db="EMBL/GenBank/DDBJ databases">
        <authorList>
            <person name="Herlambang A."/>
            <person name="Guo Y."/>
            <person name="Takashima Y."/>
            <person name="Nishizawa T."/>
        </authorList>
    </citation>
    <scope>NUCLEOTIDE SEQUENCE</scope>
    <source>
        <strain evidence="3">E1425</strain>
    </source>
</reference>
<name>A0A9P3HHF9_9FUNG</name>
<evidence type="ECO:0000256" key="2">
    <source>
        <dbReference type="SAM" id="Phobius"/>
    </source>
</evidence>
<organism evidence="3 4">
    <name type="scientific">Entomortierella parvispora</name>
    <dbReference type="NCBI Taxonomy" id="205924"/>
    <lineage>
        <taxon>Eukaryota</taxon>
        <taxon>Fungi</taxon>
        <taxon>Fungi incertae sedis</taxon>
        <taxon>Mucoromycota</taxon>
        <taxon>Mortierellomycotina</taxon>
        <taxon>Mortierellomycetes</taxon>
        <taxon>Mortierellales</taxon>
        <taxon>Mortierellaceae</taxon>
        <taxon>Entomortierella</taxon>
    </lineage>
</organism>
<evidence type="ECO:0000313" key="4">
    <source>
        <dbReference type="Proteomes" id="UP000827284"/>
    </source>
</evidence>
<feature type="region of interest" description="Disordered" evidence="1">
    <location>
        <begin position="541"/>
        <end position="606"/>
    </location>
</feature>
<sequence length="606" mass="64131">MFTNSTTLARRTRTRTRTPWIGPITPLTIVDQFPTIVTSFVPKIADPVITSIVHPTSTLPPTTKTEPLPTTTTERLTTTTAEPPTTTTKPPTTIITTATTTTTTTKTTTLSTSTSTRTLTITGTSTGSSTSSSTNSSSPPPTTTTRPTIPPTETPTPSDDNSNRLSTGAIVGIAVAALAAIIALTALAMFASRRRRRQKNRNTDLMFNPVAIDLQENRAGRQGGDSGGDGILTGAHGQQWPATGNGGRIPPQAPSMGTASLLGENQISQISSGGMGYESDILAGGGEAAAMGGAYGYEANRRRQMQQQQMHQEAGGRQGDYYGNQQRIVYASPTEPGMTDEERYNPEYAAQREQEAARYNQYQQYLADQEWRQAAAVAPGGVAGGAIGGVAGQATSPYYGGVAQQPQAEYGIQGDGYYSDQQRYSGDQFQHLQQQGQGFERPAGVFSPSRVSPGVAATYPSTQSNNNGQFNYDYRGQTLPDQGYVAPYPPTAGVSSLGDYATTESDARFTKSEPWPEVSTPATSRLGAAPAVPAVIVAPAPTSASATKESTRVDNTKRNSQLSVESASSSNSGVPRRVHSPQLIPPSPKRAPQVLYPETEPSFSSS</sequence>